<dbReference type="RefSeq" id="WP_358353441.1">
    <property type="nucleotide sequence ID" value="NZ_JBEZFP010000029.1"/>
</dbReference>
<proteinExistence type="predicted"/>
<gene>
    <name evidence="2" type="ORF">AB0C36_14065</name>
</gene>
<keyword evidence="1" id="KW-1133">Transmembrane helix</keyword>
<protein>
    <submittedName>
        <fullName evidence="2">Uncharacterized protein</fullName>
    </submittedName>
</protein>
<dbReference type="Proteomes" id="UP001551482">
    <property type="component" value="Unassembled WGS sequence"/>
</dbReference>
<sequence>MDHAQATEPEPHDPRDDGRHLLTVMAGVMVVLIAIAVVLAGDWWNEERPGRPGGSRIDTRTLTWDPQDHGTGFTVAGSWREYVATRTDDDSRAAAMTAPPTDFARNVVVTASVSTKCVPATAMRLYADGNELGVDVDVPGGDTDDCDRYNFATADFEVPRELLPAAPVLDGNTPRSAGVGILRSTALVTAQPDLGVVAAEVPDEEAARSWLAGLGGLPGTQGVSAPKDLAAAYRNPEAATFDLSRERTFAFLYPVCESYAAQLRHGLDGRLEPAKAETPKPGAGAMPAATESCAPTAYRLAVFSLAPEEVPAHPPILHIYVRG</sequence>
<evidence type="ECO:0000313" key="3">
    <source>
        <dbReference type="Proteomes" id="UP001551482"/>
    </source>
</evidence>
<evidence type="ECO:0000313" key="2">
    <source>
        <dbReference type="EMBL" id="MEU8134628.1"/>
    </source>
</evidence>
<organism evidence="2 3">
    <name type="scientific">Streptodolium elevatio</name>
    <dbReference type="NCBI Taxonomy" id="3157996"/>
    <lineage>
        <taxon>Bacteria</taxon>
        <taxon>Bacillati</taxon>
        <taxon>Actinomycetota</taxon>
        <taxon>Actinomycetes</taxon>
        <taxon>Kitasatosporales</taxon>
        <taxon>Streptomycetaceae</taxon>
        <taxon>Streptodolium</taxon>
    </lineage>
</organism>
<keyword evidence="3" id="KW-1185">Reference proteome</keyword>
<name>A0ABV3DFU2_9ACTN</name>
<accession>A0ABV3DFU2</accession>
<reference evidence="2 3" key="1">
    <citation type="submission" date="2024-06" db="EMBL/GenBank/DDBJ databases">
        <title>The Natural Products Discovery Center: Release of the First 8490 Sequenced Strains for Exploring Actinobacteria Biosynthetic Diversity.</title>
        <authorList>
            <person name="Kalkreuter E."/>
            <person name="Kautsar S.A."/>
            <person name="Yang D."/>
            <person name="Bader C.D."/>
            <person name="Teijaro C.N."/>
            <person name="Fluegel L."/>
            <person name="Davis C.M."/>
            <person name="Simpson J.R."/>
            <person name="Lauterbach L."/>
            <person name="Steele A.D."/>
            <person name="Gui C."/>
            <person name="Meng S."/>
            <person name="Li G."/>
            <person name="Viehrig K."/>
            <person name="Ye F."/>
            <person name="Su P."/>
            <person name="Kiefer A.F."/>
            <person name="Nichols A."/>
            <person name="Cepeda A.J."/>
            <person name="Yan W."/>
            <person name="Fan B."/>
            <person name="Jiang Y."/>
            <person name="Adhikari A."/>
            <person name="Zheng C.-J."/>
            <person name="Schuster L."/>
            <person name="Cowan T.M."/>
            <person name="Smanski M.J."/>
            <person name="Chevrette M.G."/>
            <person name="De Carvalho L.P.S."/>
            <person name="Shen B."/>
        </authorList>
    </citation>
    <scope>NUCLEOTIDE SEQUENCE [LARGE SCALE GENOMIC DNA]</scope>
    <source>
        <strain evidence="2 3">NPDC048946</strain>
    </source>
</reference>
<feature type="transmembrane region" description="Helical" evidence="1">
    <location>
        <begin position="20"/>
        <end position="41"/>
    </location>
</feature>
<keyword evidence="1" id="KW-0472">Membrane</keyword>
<dbReference type="EMBL" id="JBEZFP010000029">
    <property type="protein sequence ID" value="MEU8134628.1"/>
    <property type="molecule type" value="Genomic_DNA"/>
</dbReference>
<evidence type="ECO:0000256" key="1">
    <source>
        <dbReference type="SAM" id="Phobius"/>
    </source>
</evidence>
<keyword evidence="1" id="KW-0812">Transmembrane</keyword>
<comment type="caution">
    <text evidence="2">The sequence shown here is derived from an EMBL/GenBank/DDBJ whole genome shotgun (WGS) entry which is preliminary data.</text>
</comment>